<keyword evidence="4" id="KW-0963">Cytoplasm</keyword>
<evidence type="ECO:0000259" key="5">
    <source>
        <dbReference type="Pfam" id="PF00582"/>
    </source>
</evidence>
<dbReference type="Proteomes" id="UP000003959">
    <property type="component" value="Unassembled WGS sequence"/>
</dbReference>
<dbReference type="InterPro" id="IPR014729">
    <property type="entry name" value="Rossmann-like_a/b/a_fold"/>
</dbReference>
<dbReference type="PRINTS" id="PR01438">
    <property type="entry name" value="UNVRSLSTRESS"/>
</dbReference>
<organism evidence="6 7">
    <name type="scientific">Moorena producens 3L</name>
    <dbReference type="NCBI Taxonomy" id="489825"/>
    <lineage>
        <taxon>Bacteria</taxon>
        <taxon>Bacillati</taxon>
        <taxon>Cyanobacteriota</taxon>
        <taxon>Cyanophyceae</taxon>
        <taxon>Coleofasciculales</taxon>
        <taxon>Coleofasciculaceae</taxon>
        <taxon>Moorena</taxon>
    </lineage>
</organism>
<dbReference type="InterPro" id="IPR006016">
    <property type="entry name" value="UspA"/>
</dbReference>
<evidence type="ECO:0000313" key="7">
    <source>
        <dbReference type="Proteomes" id="UP000003959"/>
    </source>
</evidence>
<accession>F4XJZ4</accession>
<dbReference type="Gene3D" id="3.40.50.620">
    <property type="entry name" value="HUPs"/>
    <property type="match status" value="1"/>
</dbReference>
<dbReference type="PANTHER" id="PTHR46268:SF27">
    <property type="entry name" value="UNIVERSAL STRESS PROTEIN RV2623"/>
    <property type="match status" value="1"/>
</dbReference>
<protein>
    <recommendedName>
        <fullName evidence="4">Universal stress protein</fullName>
    </recommendedName>
</protein>
<dbReference type="SUPFAM" id="SSF52402">
    <property type="entry name" value="Adenine nucleotide alpha hydrolases-like"/>
    <property type="match status" value="1"/>
</dbReference>
<dbReference type="CDD" id="cd00293">
    <property type="entry name" value="USP-like"/>
    <property type="match status" value="1"/>
</dbReference>
<name>F4XJZ4_9CYAN</name>
<dbReference type="Pfam" id="PF00582">
    <property type="entry name" value="Usp"/>
    <property type="match status" value="1"/>
</dbReference>
<dbReference type="GO" id="GO:0005524">
    <property type="term" value="F:ATP binding"/>
    <property type="evidence" value="ECO:0007669"/>
    <property type="project" value="UniProtKB-KW"/>
</dbReference>
<evidence type="ECO:0000256" key="1">
    <source>
        <dbReference type="ARBA" id="ARBA00008791"/>
    </source>
</evidence>
<dbReference type="EMBL" id="GL890825">
    <property type="protein sequence ID" value="EGJ34953.1"/>
    <property type="molecule type" value="Genomic_DNA"/>
</dbReference>
<dbReference type="AlphaFoldDB" id="F4XJZ4"/>
<dbReference type="eggNOG" id="COG0589">
    <property type="taxonomic scope" value="Bacteria"/>
</dbReference>
<gene>
    <name evidence="6" type="ORF">LYNGBM3L_09060</name>
</gene>
<comment type="similarity">
    <text evidence="1 4">Belongs to the universal stress protein A family.</text>
</comment>
<dbReference type="HOGENOM" id="CLU_049301_11_2_3"/>
<sequence length="155" mass="17026">MRFGLDIMQNFLVAIDFSEITPVVIAQAESLAAATKSKLWLIHIAEPEPDFVGYQTGPQTERDYIAHKFRKEHRQLQKWAENSRQKGIDAAALLIQGPIVETILAQAQKLAVDLIVVGSHGHSGLYKALVGSISEGILQKADCPVMVIPGRLKTV</sequence>
<dbReference type="RefSeq" id="WP_008179165.1">
    <property type="nucleotide sequence ID" value="NZ_GL890825.1"/>
</dbReference>
<evidence type="ECO:0000313" key="6">
    <source>
        <dbReference type="EMBL" id="EGJ34953.1"/>
    </source>
</evidence>
<dbReference type="GO" id="GO:0005737">
    <property type="term" value="C:cytoplasm"/>
    <property type="evidence" value="ECO:0007669"/>
    <property type="project" value="UniProtKB-SubCell"/>
</dbReference>
<evidence type="ECO:0000256" key="3">
    <source>
        <dbReference type="ARBA" id="ARBA00022840"/>
    </source>
</evidence>
<keyword evidence="7" id="KW-1185">Reference proteome</keyword>
<keyword evidence="2" id="KW-0547">Nucleotide-binding</keyword>
<dbReference type="InterPro" id="IPR006015">
    <property type="entry name" value="Universal_stress_UspA"/>
</dbReference>
<evidence type="ECO:0000256" key="2">
    <source>
        <dbReference type="ARBA" id="ARBA00022741"/>
    </source>
</evidence>
<comment type="subcellular location">
    <subcellularLocation>
        <location evidence="4">Cytoplasm</location>
    </subcellularLocation>
</comment>
<keyword evidence="3" id="KW-0067">ATP-binding</keyword>
<dbReference type="PANTHER" id="PTHR46268">
    <property type="entry name" value="STRESS RESPONSE PROTEIN NHAX"/>
    <property type="match status" value="1"/>
</dbReference>
<evidence type="ECO:0000256" key="4">
    <source>
        <dbReference type="PIRNR" id="PIRNR006276"/>
    </source>
</evidence>
<feature type="domain" description="UspA" evidence="5">
    <location>
        <begin position="9"/>
        <end position="149"/>
    </location>
</feature>
<proteinExistence type="inferred from homology"/>
<dbReference type="PIRSF" id="PIRSF006276">
    <property type="entry name" value="UspA"/>
    <property type="match status" value="1"/>
</dbReference>
<reference evidence="7" key="1">
    <citation type="journal article" date="2011" name="Proc. Natl. Acad. Sci. U.S.A.">
        <title>Genomic insights into the physiology and ecology of the marine filamentous cyanobacterium Lyngbya majuscula.</title>
        <authorList>
            <person name="Jones A.C."/>
            <person name="Monroe E.A."/>
            <person name="Podell S."/>
            <person name="Hess W.R."/>
            <person name="Klages S."/>
            <person name="Esquenazi E."/>
            <person name="Niessen S."/>
            <person name="Hoover H."/>
            <person name="Rothmann M."/>
            <person name="Lasken R.S."/>
            <person name="Yates J.R.III."/>
            <person name="Reinhardt R."/>
            <person name="Kube M."/>
            <person name="Burkart M.D."/>
            <person name="Allen E.E."/>
            <person name="Dorrestein P.C."/>
            <person name="Gerwick W.H."/>
            <person name="Gerwick L."/>
        </authorList>
    </citation>
    <scope>NUCLEOTIDE SEQUENCE [LARGE SCALE GENOMIC DNA]</scope>
    <source>
        <strain evidence="7">3L</strain>
    </source>
</reference>